<protein>
    <submittedName>
        <fullName evidence="1">Uncharacterized protein</fullName>
    </submittedName>
</protein>
<sequence>MTSTLLGTLLFDGNDNLVECSGVGQARVADIKQLSVVPLDKEGYGAVKVNGTDMTAYLYKRGEMTLVSYQNS</sequence>
<dbReference type="RefSeq" id="XP_022466309.1">
    <property type="nucleotide sequence ID" value="XM_022609966.1"/>
</dbReference>
<dbReference type="Proteomes" id="UP000006310">
    <property type="component" value="Chromosome 9"/>
</dbReference>
<dbReference type="OrthoDB" id="4057220at2759"/>
<dbReference type="SUPFAM" id="SSF160683">
    <property type="entry name" value="YNR034W-A-like"/>
    <property type="match status" value="1"/>
</dbReference>
<accession>J7S9E9</accession>
<name>J7S9E9_HUIN7</name>
<reference evidence="1 2" key="1">
    <citation type="journal article" date="2011" name="Proc. Natl. Acad. Sci. U.S.A.">
        <title>Evolutionary erosion of yeast sex chromosomes by mating-type switching accidents.</title>
        <authorList>
            <person name="Gordon J.L."/>
            <person name="Armisen D."/>
            <person name="Proux-Wera E."/>
            <person name="Oheigeartaigh S.S."/>
            <person name="Byrne K.P."/>
            <person name="Wolfe K.H."/>
        </authorList>
    </citation>
    <scope>NUCLEOTIDE SEQUENCE [LARGE SCALE GENOMIC DNA]</scope>
    <source>
        <strain evidence="2">ATCC MYA-139 / BCRC 22969 / CBS 8797 / CCRC 22969 / KCTC 17520 / NBRC 10181 / NCYC 3082</strain>
    </source>
</reference>
<proteinExistence type="predicted"/>
<dbReference type="GO" id="GO:0072665">
    <property type="term" value="P:protein localization to vacuole"/>
    <property type="evidence" value="ECO:0007669"/>
    <property type="project" value="EnsemblFungi"/>
</dbReference>
<evidence type="ECO:0000313" key="1">
    <source>
        <dbReference type="EMBL" id="CCK72064.1"/>
    </source>
</evidence>
<dbReference type="Gene3D" id="3.40.1840.10">
    <property type="entry name" value="YNR034W-A-like"/>
    <property type="match status" value="1"/>
</dbReference>
<dbReference type="EMBL" id="HE978322">
    <property type="protein sequence ID" value="CCK72064.1"/>
    <property type="molecule type" value="Genomic_DNA"/>
</dbReference>
<dbReference type="GO" id="GO:0038202">
    <property type="term" value="P:TORC1 signaling"/>
    <property type="evidence" value="ECO:0007669"/>
    <property type="project" value="EnsemblFungi"/>
</dbReference>
<dbReference type="Pfam" id="PF11503">
    <property type="entry name" value="YNR034W-A-like"/>
    <property type="match status" value="1"/>
</dbReference>
<dbReference type="InterPro" id="IPR021591">
    <property type="entry name" value="YNR034W-A/EGO2"/>
</dbReference>
<keyword evidence="2" id="KW-1185">Reference proteome</keyword>
<dbReference type="KEGG" id="kng:KNAG_0I02790"/>
<dbReference type="HOGENOM" id="CLU_173479_2_0_1"/>
<organism evidence="1 2">
    <name type="scientific">Huiozyma naganishii (strain ATCC MYA-139 / BCRC 22969 / CBS 8797 / KCTC 17520 / NBRC 10181 / NCYC 3082 / Yp74L-3)</name>
    <name type="common">Yeast</name>
    <name type="synonym">Kazachstania naganishii</name>
    <dbReference type="NCBI Taxonomy" id="1071383"/>
    <lineage>
        <taxon>Eukaryota</taxon>
        <taxon>Fungi</taxon>
        <taxon>Dikarya</taxon>
        <taxon>Ascomycota</taxon>
        <taxon>Saccharomycotina</taxon>
        <taxon>Saccharomycetes</taxon>
        <taxon>Saccharomycetales</taxon>
        <taxon>Saccharomycetaceae</taxon>
        <taxon>Huiozyma</taxon>
    </lineage>
</organism>
<dbReference type="InterPro" id="IPR035098">
    <property type="entry name" value="YNR034W-A/EGO2_sf"/>
</dbReference>
<dbReference type="AlphaFoldDB" id="J7S9E9"/>
<dbReference type="GO" id="GO:0071986">
    <property type="term" value="C:Ragulator complex"/>
    <property type="evidence" value="ECO:0007669"/>
    <property type="project" value="EnsemblFungi"/>
</dbReference>
<dbReference type="GeneID" id="34527807"/>
<evidence type="ECO:0000313" key="2">
    <source>
        <dbReference type="Proteomes" id="UP000006310"/>
    </source>
</evidence>
<dbReference type="eggNOG" id="ENOG502SDQE">
    <property type="taxonomic scope" value="Eukaryota"/>
</dbReference>
<reference evidence="2" key="2">
    <citation type="submission" date="2012-08" db="EMBL/GenBank/DDBJ databases">
        <title>Genome sequence of Kazachstania naganishii.</title>
        <authorList>
            <person name="Gordon J.L."/>
            <person name="Armisen D."/>
            <person name="Proux-Wera E."/>
            <person name="OhEigeartaigh S.S."/>
            <person name="Byrne K.P."/>
            <person name="Wolfe K.H."/>
        </authorList>
    </citation>
    <scope>NUCLEOTIDE SEQUENCE [LARGE SCALE GENOMIC DNA]</scope>
    <source>
        <strain evidence="2">ATCC MYA-139 / BCRC 22969 / CBS 8797 / CCRC 22969 / KCTC 17520 / NBRC 10181 / NCYC 3082</strain>
    </source>
</reference>
<gene>
    <name evidence="1" type="primary">KNAG0I02790</name>
    <name evidence="1" type="ordered locus">KNAG_0I02790</name>
</gene>
<dbReference type="GO" id="GO:0000329">
    <property type="term" value="C:fungal-type vacuole membrane"/>
    <property type="evidence" value="ECO:0007669"/>
    <property type="project" value="EnsemblFungi"/>
</dbReference>